<evidence type="ECO:0000259" key="7">
    <source>
        <dbReference type="Pfam" id="PF00496"/>
    </source>
</evidence>
<dbReference type="GeneID" id="93795531"/>
<evidence type="ECO:0000256" key="4">
    <source>
        <dbReference type="ARBA" id="ARBA00022729"/>
    </source>
</evidence>
<dbReference type="GO" id="GO:0043190">
    <property type="term" value="C:ATP-binding cassette (ABC) transporter complex"/>
    <property type="evidence" value="ECO:0007669"/>
    <property type="project" value="InterPro"/>
</dbReference>
<dbReference type="RefSeq" id="WP_015899850.1">
    <property type="nucleotide sequence ID" value="NC_012121.1"/>
</dbReference>
<dbReference type="OrthoDB" id="9801912at2"/>
<dbReference type="Gene3D" id="3.10.105.10">
    <property type="entry name" value="Dipeptide-binding Protein, Domain 3"/>
    <property type="match status" value="1"/>
</dbReference>
<evidence type="ECO:0000256" key="3">
    <source>
        <dbReference type="ARBA" id="ARBA00022448"/>
    </source>
</evidence>
<comment type="subcellular location">
    <subcellularLocation>
        <location evidence="1">Cell membrane</location>
        <topology evidence="1">Lipid-anchor</topology>
    </subcellularLocation>
</comment>
<dbReference type="PROSITE" id="PS51257">
    <property type="entry name" value="PROKAR_LIPOPROTEIN"/>
    <property type="match status" value="1"/>
</dbReference>
<dbReference type="PANTHER" id="PTHR30290">
    <property type="entry name" value="PERIPLASMIC BINDING COMPONENT OF ABC TRANSPORTER"/>
    <property type="match status" value="1"/>
</dbReference>
<comment type="similarity">
    <text evidence="2">Belongs to the bacterial solute-binding protein 5 family.</text>
</comment>
<dbReference type="CDD" id="cd08504">
    <property type="entry name" value="PBP2_OppA"/>
    <property type="match status" value="1"/>
</dbReference>
<evidence type="ECO:0000313" key="9">
    <source>
        <dbReference type="Proteomes" id="UP000000444"/>
    </source>
</evidence>
<dbReference type="PROSITE" id="PS01040">
    <property type="entry name" value="SBP_BACTERIAL_5"/>
    <property type="match status" value="1"/>
</dbReference>
<dbReference type="EMBL" id="AM295250">
    <property type="protein sequence ID" value="CAL27506.1"/>
    <property type="molecule type" value="Genomic_DNA"/>
</dbReference>
<accession>B9DIQ7</accession>
<keyword evidence="4 6" id="KW-0732">Signal</keyword>
<dbReference type="Gene3D" id="3.40.190.10">
    <property type="entry name" value="Periplasmic binding protein-like II"/>
    <property type="match status" value="1"/>
</dbReference>
<dbReference type="HOGENOM" id="CLU_017028_0_4_9"/>
<dbReference type="InterPro" id="IPR023765">
    <property type="entry name" value="SBP_5_CS"/>
</dbReference>
<dbReference type="AlphaFoldDB" id="B9DIQ7"/>
<dbReference type="BioCyc" id="SCAR396513:SCA_RS03025-MONOMER"/>
<feature type="chain" id="PRO_5002880513" evidence="6">
    <location>
        <begin position="26"/>
        <end position="554"/>
    </location>
</feature>
<sequence>MKKKLISFALMLGIAALVLSGCSQGGGIYDGKGQVYRSVLSQDMSTLDTVLATDTVSFNVYNQVYEGLYSLDKKDQAIPAIAKGMPKKSDGGKTLTIKMRKNAKWSNGDPVTANDFVYAWRKALDPQTASEYAYIMYDIKNAQKINEGKMPVNKLGAKALDKYTVQIKLNKPLPYFNQMLAFGTYMPQNEKVAKKYGKQYGTTADKAVYNGPFELTDWKVEDKILMKKNPKYWDKKAVKLDKINFKILKDQQAGASLYDTGSVDNTGITSEQVDKYKDSPALFKRLKASTFFLKMNEKEQPEFKNKDMRYAIAQSIDKKAYVDNVLGDGSKPFDGFTSKKTDILPDGKDYADLVKSPLKYNKSEAKTHLDKAKKALGKDQFTFTLNTEDTPSSKISAQFIKSQIEKNLPGVTVNIKQLPFKQRVTAELTMNYSMSLSGWGPDYPDPMTYLDTMTTGNAQNNTGWGSKKYDNMLKEANGPLLKKPNERINELKDAEEFMLSEAPVAPIYQQGAASLRNPQLKGIVYHEIGGETTLKHAYIDKSIDRETGKKKKDQ</sequence>
<evidence type="ECO:0000256" key="6">
    <source>
        <dbReference type="SAM" id="SignalP"/>
    </source>
</evidence>
<evidence type="ECO:0000256" key="5">
    <source>
        <dbReference type="ARBA" id="ARBA00022856"/>
    </source>
</evidence>
<dbReference type="GO" id="GO:0015833">
    <property type="term" value="P:peptide transport"/>
    <property type="evidence" value="ECO:0007669"/>
    <property type="project" value="UniProtKB-KW"/>
</dbReference>
<dbReference type="PIRSF" id="PIRSF002741">
    <property type="entry name" value="MppA"/>
    <property type="match status" value="1"/>
</dbReference>
<dbReference type="SUPFAM" id="SSF53850">
    <property type="entry name" value="Periplasmic binding protein-like II"/>
    <property type="match status" value="1"/>
</dbReference>
<keyword evidence="9" id="KW-1185">Reference proteome</keyword>
<reference evidence="8 9" key="1">
    <citation type="journal article" date="2009" name="Appl. Environ. Microbiol.">
        <title>Genome analysis of the meat starter culture bacterium Staphylococcus carnosus TM300.</title>
        <authorList>
            <person name="Rosenstein R."/>
            <person name="Nerz C."/>
            <person name="Biswas L."/>
            <person name="Resch A."/>
            <person name="Raddatz G."/>
            <person name="Schuster S.C."/>
            <person name="Goetz F."/>
        </authorList>
    </citation>
    <scope>NUCLEOTIDE SEQUENCE [LARGE SCALE GENOMIC DNA]</scope>
    <source>
        <strain evidence="8 9">TM300</strain>
    </source>
</reference>
<dbReference type="eggNOG" id="COG4166">
    <property type="taxonomic scope" value="Bacteria"/>
</dbReference>
<dbReference type="FunFam" id="3.10.105.10:FF:000001">
    <property type="entry name" value="Oligopeptide ABC transporter, oligopeptide-binding protein"/>
    <property type="match status" value="1"/>
</dbReference>
<dbReference type="KEGG" id="sca:SCA_0592"/>
<evidence type="ECO:0000256" key="2">
    <source>
        <dbReference type="ARBA" id="ARBA00005695"/>
    </source>
</evidence>
<feature type="domain" description="Solute-binding protein family 5" evidence="7">
    <location>
        <begin position="78"/>
        <end position="460"/>
    </location>
</feature>
<dbReference type="InterPro" id="IPR000914">
    <property type="entry name" value="SBP_5_dom"/>
</dbReference>
<evidence type="ECO:0000256" key="1">
    <source>
        <dbReference type="ARBA" id="ARBA00004193"/>
    </source>
</evidence>
<dbReference type="GO" id="GO:0030288">
    <property type="term" value="C:outer membrane-bounded periplasmic space"/>
    <property type="evidence" value="ECO:0007669"/>
    <property type="project" value="UniProtKB-ARBA"/>
</dbReference>
<dbReference type="Gene3D" id="3.90.76.10">
    <property type="entry name" value="Dipeptide-binding Protein, Domain 1"/>
    <property type="match status" value="1"/>
</dbReference>
<proteinExistence type="inferred from homology"/>
<dbReference type="GO" id="GO:1904680">
    <property type="term" value="F:peptide transmembrane transporter activity"/>
    <property type="evidence" value="ECO:0007669"/>
    <property type="project" value="TreeGrafter"/>
</dbReference>
<organism evidence="8 9">
    <name type="scientific">Staphylococcus carnosus (strain TM300)</name>
    <dbReference type="NCBI Taxonomy" id="396513"/>
    <lineage>
        <taxon>Bacteria</taxon>
        <taxon>Bacillati</taxon>
        <taxon>Bacillota</taxon>
        <taxon>Bacilli</taxon>
        <taxon>Bacillales</taxon>
        <taxon>Staphylococcaceae</taxon>
        <taxon>Staphylococcus</taxon>
    </lineage>
</organism>
<keyword evidence="5" id="KW-0571">Peptide transport</keyword>
<name>B9DIQ7_STACT</name>
<dbReference type="Proteomes" id="UP000000444">
    <property type="component" value="Chromosome"/>
</dbReference>
<protein>
    <submittedName>
        <fullName evidence="8">Peptide binding protein OppA</fullName>
    </submittedName>
</protein>
<gene>
    <name evidence="8" type="primary">oppA</name>
    <name evidence="8" type="ordered locus">Sca_0592</name>
</gene>
<dbReference type="PANTHER" id="PTHR30290:SF10">
    <property type="entry name" value="PERIPLASMIC OLIGOPEPTIDE-BINDING PROTEIN-RELATED"/>
    <property type="match status" value="1"/>
</dbReference>
<dbReference type="InterPro" id="IPR030678">
    <property type="entry name" value="Peptide/Ni-bd"/>
</dbReference>
<dbReference type="FunFam" id="3.90.76.10:FF:000001">
    <property type="entry name" value="Oligopeptide ABC transporter substrate-binding protein"/>
    <property type="match status" value="1"/>
</dbReference>
<keyword evidence="5" id="KW-0653">Protein transport</keyword>
<dbReference type="Pfam" id="PF00496">
    <property type="entry name" value="SBP_bac_5"/>
    <property type="match status" value="1"/>
</dbReference>
<dbReference type="InterPro" id="IPR039424">
    <property type="entry name" value="SBP_5"/>
</dbReference>
<feature type="signal peptide" evidence="6">
    <location>
        <begin position="1"/>
        <end position="25"/>
    </location>
</feature>
<keyword evidence="3" id="KW-0813">Transport</keyword>
<evidence type="ECO:0000313" key="8">
    <source>
        <dbReference type="EMBL" id="CAL27506.1"/>
    </source>
</evidence>